<accession>A0A4R2RMA7</accession>
<keyword evidence="1" id="KW-1003">Cell membrane</keyword>
<dbReference type="EMBL" id="SLXU01000007">
    <property type="protein sequence ID" value="TCP60881.1"/>
    <property type="molecule type" value="Genomic_DNA"/>
</dbReference>
<evidence type="ECO:0000259" key="6">
    <source>
        <dbReference type="Pfam" id="PF00149"/>
    </source>
</evidence>
<keyword evidence="2" id="KW-0997">Cell inner membrane</keyword>
<dbReference type="Gene3D" id="3.60.21.10">
    <property type="match status" value="1"/>
</dbReference>
<keyword evidence="4" id="KW-0472">Membrane</keyword>
<protein>
    <submittedName>
        <fullName evidence="7">UDP-2,3-diacylglucosamine pyrophosphatase LpxH</fullName>
    </submittedName>
</protein>
<dbReference type="GO" id="GO:0008758">
    <property type="term" value="F:UDP-2,3-diacylglucosamine hydrolase activity"/>
    <property type="evidence" value="ECO:0007669"/>
    <property type="project" value="TreeGrafter"/>
</dbReference>
<keyword evidence="5" id="KW-0464">Manganese</keyword>
<evidence type="ECO:0000313" key="7">
    <source>
        <dbReference type="EMBL" id="TCP60881.1"/>
    </source>
</evidence>
<gene>
    <name evidence="7" type="ORF">EV663_10755</name>
</gene>
<dbReference type="CDD" id="cd07398">
    <property type="entry name" value="MPP_YbbF-LpxH"/>
    <property type="match status" value="1"/>
</dbReference>
<sequence length="329" mass="37384">MSNPKPRKVRSVFVSDLHLGYKGADITALNAFLRAHEFERIYLVGDVLDGWKLESRWYWNQDYSDLVDMLLERRRRRVRITLITGNHDEKLRDILAILFRPVLLRRFGIRVEERIVHRARDGREYLVMHGDQFDGALTRSSSRFADRIWSFLVERALVRPRPSDENAPGRGRRWSLGKEIAKNALHLANRYARRALRRASEDGMDGIVCGHSHLPLMRRQGGILLANCGSWTGAKQEGGHHTAVIETLEGQFEMVEWPAMRPAPGHPRIQALPPHAPGTRHPDAARLVRLIHALWSPPRMAEGDAAPVALPPHEGARLIAGETRLQQAG</sequence>
<evidence type="ECO:0000256" key="4">
    <source>
        <dbReference type="ARBA" id="ARBA00023136"/>
    </source>
</evidence>
<evidence type="ECO:0000256" key="5">
    <source>
        <dbReference type="ARBA" id="ARBA00023211"/>
    </source>
</evidence>
<dbReference type="PANTHER" id="PTHR34990:SF2">
    <property type="entry name" value="BLL8164 PROTEIN"/>
    <property type="match status" value="1"/>
</dbReference>
<dbReference type="GO" id="GO:0046872">
    <property type="term" value="F:metal ion binding"/>
    <property type="evidence" value="ECO:0007669"/>
    <property type="project" value="UniProtKB-KW"/>
</dbReference>
<dbReference type="InterPro" id="IPR043461">
    <property type="entry name" value="LpxH-like"/>
</dbReference>
<dbReference type="OrthoDB" id="9802481at2"/>
<dbReference type="InterPro" id="IPR004843">
    <property type="entry name" value="Calcineurin-like_PHP"/>
</dbReference>
<dbReference type="SUPFAM" id="SSF56300">
    <property type="entry name" value="Metallo-dependent phosphatases"/>
    <property type="match status" value="1"/>
</dbReference>
<dbReference type="AlphaFoldDB" id="A0A4R2RMA7"/>
<feature type="domain" description="Calcineurin-like phosphoesterase" evidence="6">
    <location>
        <begin position="11"/>
        <end position="214"/>
    </location>
</feature>
<dbReference type="PANTHER" id="PTHR34990">
    <property type="entry name" value="UDP-2,3-DIACYLGLUCOSAMINE HYDROLASE-RELATED"/>
    <property type="match status" value="1"/>
</dbReference>
<comment type="caution">
    <text evidence="7">The sequence shown here is derived from an EMBL/GenBank/DDBJ whole genome shotgun (WGS) entry which is preliminary data.</text>
</comment>
<keyword evidence="3" id="KW-0479">Metal-binding</keyword>
<name>A0A4R2RMA7_9RHOB</name>
<reference evidence="7 8" key="1">
    <citation type="submission" date="2019-03" db="EMBL/GenBank/DDBJ databases">
        <title>Genomic Encyclopedia of Type Strains, Phase IV (KMG-IV): sequencing the most valuable type-strain genomes for metagenomic binning, comparative biology and taxonomic classification.</title>
        <authorList>
            <person name="Goeker M."/>
        </authorList>
    </citation>
    <scope>NUCLEOTIDE SEQUENCE [LARGE SCALE GENOMIC DNA]</scope>
    <source>
        <strain evidence="7 8">DSM 24766</strain>
    </source>
</reference>
<organism evidence="7 8">
    <name type="scientific">Rhodovulum bhavnagarense</name>
    <dbReference type="NCBI Taxonomy" id="992286"/>
    <lineage>
        <taxon>Bacteria</taxon>
        <taxon>Pseudomonadati</taxon>
        <taxon>Pseudomonadota</taxon>
        <taxon>Alphaproteobacteria</taxon>
        <taxon>Rhodobacterales</taxon>
        <taxon>Paracoccaceae</taxon>
        <taxon>Rhodovulum</taxon>
    </lineage>
</organism>
<dbReference type="GO" id="GO:0009245">
    <property type="term" value="P:lipid A biosynthetic process"/>
    <property type="evidence" value="ECO:0007669"/>
    <property type="project" value="TreeGrafter"/>
</dbReference>
<dbReference type="GO" id="GO:0016020">
    <property type="term" value="C:membrane"/>
    <property type="evidence" value="ECO:0007669"/>
    <property type="project" value="GOC"/>
</dbReference>
<proteinExistence type="predicted"/>
<dbReference type="Proteomes" id="UP000295050">
    <property type="component" value="Unassembled WGS sequence"/>
</dbReference>
<dbReference type="RefSeq" id="WP_132951438.1">
    <property type="nucleotide sequence ID" value="NZ_SLXU01000007.1"/>
</dbReference>
<keyword evidence="8" id="KW-1185">Reference proteome</keyword>
<dbReference type="InterPro" id="IPR029052">
    <property type="entry name" value="Metallo-depent_PP-like"/>
</dbReference>
<evidence type="ECO:0000256" key="3">
    <source>
        <dbReference type="ARBA" id="ARBA00022723"/>
    </source>
</evidence>
<evidence type="ECO:0000313" key="8">
    <source>
        <dbReference type="Proteomes" id="UP000295050"/>
    </source>
</evidence>
<evidence type="ECO:0000256" key="2">
    <source>
        <dbReference type="ARBA" id="ARBA00022519"/>
    </source>
</evidence>
<evidence type="ECO:0000256" key="1">
    <source>
        <dbReference type="ARBA" id="ARBA00022475"/>
    </source>
</evidence>
<dbReference type="Pfam" id="PF00149">
    <property type="entry name" value="Metallophos"/>
    <property type="match status" value="1"/>
</dbReference>